<dbReference type="EMBL" id="JNHI01000061">
    <property type="protein sequence ID" value="KDS25169.1"/>
    <property type="molecule type" value="Genomic_DNA"/>
</dbReference>
<dbReference type="PATRIC" id="fig|1339350.3.peg.4240"/>
<name>A0A078QPN2_PHOVU</name>
<reference evidence="1 2" key="1">
    <citation type="submission" date="2014-04" db="EMBL/GenBank/DDBJ databases">
        <authorList>
            <person name="Sears C."/>
            <person name="Carroll K."/>
            <person name="Sack B.R."/>
            <person name="Qadri F."/>
            <person name="Myers L.L."/>
            <person name="Chung G.-T."/>
            <person name="Escheverria P."/>
            <person name="Fraser C.M."/>
            <person name="Sadzewicz L."/>
            <person name="Shefchek K.A."/>
            <person name="Tallon L."/>
            <person name="Das S.P."/>
            <person name="Daugherty S."/>
            <person name="Mongodin E.F."/>
        </authorList>
    </citation>
    <scope>NUCLEOTIDE SEQUENCE [LARGE SCALE GENOMIC DNA]</scope>
    <source>
        <strain evidence="2">3775 SL(B) 10 (iv)</strain>
    </source>
</reference>
<organism evidence="1 2">
    <name type="scientific">Phocaeicola vulgatus str. 3775 SL</name>
    <name type="common">B</name>
    <name type="synonym">iv</name>
    <dbReference type="NCBI Taxonomy" id="1339350"/>
    <lineage>
        <taxon>Bacteria</taxon>
        <taxon>Pseudomonadati</taxon>
        <taxon>Bacteroidota</taxon>
        <taxon>Bacteroidia</taxon>
        <taxon>Bacteroidales</taxon>
        <taxon>Bacteroidaceae</taxon>
        <taxon>Phocaeicola</taxon>
    </lineage>
</organism>
<evidence type="ECO:0000313" key="1">
    <source>
        <dbReference type="EMBL" id="KDS25169.1"/>
    </source>
</evidence>
<dbReference type="Proteomes" id="UP000028134">
    <property type="component" value="Unassembled WGS sequence"/>
</dbReference>
<gene>
    <name evidence="1" type="ORF">M097_4456</name>
</gene>
<protein>
    <submittedName>
        <fullName evidence="1">Uncharacterized protein</fullName>
    </submittedName>
</protein>
<proteinExistence type="predicted"/>
<feature type="non-terminal residue" evidence="1">
    <location>
        <position position="1"/>
    </location>
</feature>
<dbReference type="Gene3D" id="2.60.40.4120">
    <property type="match status" value="1"/>
</dbReference>
<sequence length="153" mass="16768">TGAPYTMPDGKVVAAGESIKVEGSETIESDSSAPDGKVYVLNVYAASDVQYSTANKGFLFDGSKFSGDFELVNPVDNRSQYVVLPVRKNEIIGELYLVSYSVCTVEPVGDSPKLGMPGDFTKPRRYLVKNIAHRPAGVEQHQRMYEVRVTFLP</sequence>
<comment type="caution">
    <text evidence="1">The sequence shown here is derived from an EMBL/GenBank/DDBJ whole genome shotgun (WGS) entry which is preliminary data.</text>
</comment>
<accession>A0A078QPN2</accession>
<evidence type="ECO:0000313" key="2">
    <source>
        <dbReference type="Proteomes" id="UP000028134"/>
    </source>
</evidence>
<dbReference type="AlphaFoldDB" id="A0A078QPN2"/>